<dbReference type="AlphaFoldDB" id="A0A5Q2MFL0"/>
<dbReference type="EMBL" id="CP045737">
    <property type="protein sequence ID" value="QGG40513.1"/>
    <property type="molecule type" value="Genomic_DNA"/>
</dbReference>
<keyword evidence="2" id="KW-1185">Reference proteome</keyword>
<evidence type="ECO:0000313" key="2">
    <source>
        <dbReference type="Proteomes" id="UP000392064"/>
    </source>
</evidence>
<protein>
    <submittedName>
        <fullName evidence="1">Uncharacterized protein</fullName>
    </submittedName>
</protein>
<dbReference type="RefSeq" id="WP_153651784.1">
    <property type="nucleotide sequence ID" value="NZ_CP045737.1"/>
</dbReference>
<gene>
    <name evidence="1" type="ORF">GEV26_03535</name>
</gene>
<reference evidence="1 2" key="1">
    <citation type="submission" date="2019-11" db="EMBL/GenBank/DDBJ databases">
        <authorList>
            <person name="Li J."/>
        </authorList>
    </citation>
    <scope>NUCLEOTIDE SEQUENCE [LARGE SCALE GENOMIC DNA]</scope>
    <source>
        <strain evidence="1 2">MF47</strain>
    </source>
</reference>
<accession>A0A5Q2MFL0</accession>
<sequence>MTHSFEGHIAGLGTTSGTRIVVGMWDESPYGTFADVMVEQPSGHRILIAPRQEIADFVASTYDFDEVRIEPVSLETGPEWSVHTRSLQVRFTPGRRIWISPLLSLVPSHLRRQSSWARLCNPVARRVMPGVQTYGTAGNDRVEWYAATSVRHLSCARATWEGEELGDLAPVTPPVRFGFASAPAEPTLTTLTSYVRE</sequence>
<organism evidence="1 2">
    <name type="scientific">Aeromicrobium yanjiei</name>
    <dbReference type="NCBI Taxonomy" id="2662028"/>
    <lineage>
        <taxon>Bacteria</taxon>
        <taxon>Bacillati</taxon>
        <taxon>Actinomycetota</taxon>
        <taxon>Actinomycetes</taxon>
        <taxon>Propionibacteriales</taxon>
        <taxon>Nocardioidaceae</taxon>
        <taxon>Aeromicrobium</taxon>
    </lineage>
</organism>
<dbReference type="Proteomes" id="UP000392064">
    <property type="component" value="Chromosome"/>
</dbReference>
<evidence type="ECO:0000313" key="1">
    <source>
        <dbReference type="EMBL" id="QGG40513.1"/>
    </source>
</evidence>
<proteinExistence type="predicted"/>
<name>A0A5Q2MFL0_9ACTN</name>
<dbReference type="KEGG" id="aef:GEV26_03535"/>